<reference evidence="6 7" key="1">
    <citation type="submission" date="2019-04" db="EMBL/GenBank/DDBJ databases">
        <title>Microbes associate with the intestines of laboratory mice.</title>
        <authorList>
            <person name="Navarre W."/>
            <person name="Wong E."/>
            <person name="Huang K."/>
            <person name="Tropini C."/>
            <person name="Ng K."/>
            <person name="Yu B."/>
        </authorList>
    </citation>
    <scope>NUCLEOTIDE SEQUENCE [LARGE SCALE GENOMIC DNA]</scope>
    <source>
        <strain evidence="6 7">NM50_B9-20</strain>
    </source>
</reference>
<feature type="binding site" evidence="3">
    <location>
        <position position="228"/>
    </location>
    <ligand>
        <name>substrate</name>
    </ligand>
</feature>
<dbReference type="GO" id="GO:0008798">
    <property type="term" value="F:beta-aspartyl-peptidase activity"/>
    <property type="evidence" value="ECO:0007669"/>
    <property type="project" value="InterPro"/>
</dbReference>
<dbReference type="NCBIfam" id="TIGR01975">
    <property type="entry name" value="isoAsp_dipep"/>
    <property type="match status" value="1"/>
</dbReference>
<dbReference type="InterPro" id="IPR010229">
    <property type="entry name" value="Pept_M38_dipep"/>
</dbReference>
<comment type="caution">
    <text evidence="6">The sequence shown here is derived from an EMBL/GenBank/DDBJ whole genome shotgun (WGS) entry which is preliminary data.</text>
</comment>
<feature type="binding site" evidence="4">
    <location>
        <position position="225"/>
    </location>
    <ligand>
        <name>Zn(2+)</name>
        <dbReference type="ChEBI" id="CHEBI:29105"/>
        <label>2</label>
        <note>catalytic</note>
    </ligand>
</feature>
<feature type="binding site" evidence="3">
    <location>
        <position position="131"/>
    </location>
    <ligand>
        <name>substrate</name>
    </ligand>
</feature>
<dbReference type="PANTHER" id="PTHR11647">
    <property type="entry name" value="HYDRANTOINASE/DIHYDROPYRIMIDINASE FAMILY MEMBER"/>
    <property type="match status" value="1"/>
</dbReference>
<keyword evidence="1 4" id="KW-0479">Metal-binding</keyword>
<gene>
    <name evidence="6" type="primary">iadA</name>
    <name evidence="6" type="ORF">E5347_09920</name>
</gene>
<evidence type="ECO:0000256" key="2">
    <source>
        <dbReference type="PIRSR" id="PIRSR001238-1"/>
    </source>
</evidence>
<dbReference type="GO" id="GO:0005737">
    <property type="term" value="C:cytoplasm"/>
    <property type="evidence" value="ECO:0007669"/>
    <property type="project" value="UniProtKB-SubCell"/>
</dbReference>
<feature type="binding site" evidence="3">
    <location>
        <position position="290"/>
    </location>
    <ligand>
        <name>substrate</name>
    </ligand>
</feature>
<dbReference type="EMBL" id="SRYR01000004">
    <property type="protein sequence ID" value="TGY42044.1"/>
    <property type="molecule type" value="Genomic_DNA"/>
</dbReference>
<feature type="binding site" evidence="3">
    <location>
        <begin position="69"/>
        <end position="71"/>
    </location>
    <ligand>
        <name>substrate</name>
    </ligand>
</feature>
<dbReference type="AlphaFoldDB" id="A0A4S2DM06"/>
<dbReference type="Proteomes" id="UP000306888">
    <property type="component" value="Unassembled WGS sequence"/>
</dbReference>
<feature type="binding site" evidence="3">
    <location>
        <position position="100"/>
    </location>
    <ligand>
        <name>substrate</name>
    </ligand>
</feature>
<protein>
    <recommendedName>
        <fullName evidence="1">Isoaspartyl dipeptidase</fullName>
        <ecNumber evidence="1">3.4.19.-</ecNumber>
    </recommendedName>
</protein>
<keyword evidence="7" id="KW-1185">Reference proteome</keyword>
<evidence type="ECO:0000256" key="1">
    <source>
        <dbReference type="PIRNR" id="PIRNR001238"/>
    </source>
</evidence>
<feature type="binding site" evidence="4">
    <location>
        <position position="64"/>
    </location>
    <ligand>
        <name>Zn(2+)</name>
        <dbReference type="ChEBI" id="CHEBI:29105"/>
        <label>1</label>
        <note>catalytic</note>
    </ligand>
</feature>
<dbReference type="RefSeq" id="WP_136006933.1">
    <property type="nucleotide sequence ID" value="NZ_SRYR01000004.1"/>
</dbReference>
<dbReference type="Gene3D" id="3.20.20.140">
    <property type="entry name" value="Metal-dependent hydrolases"/>
    <property type="match status" value="1"/>
</dbReference>
<keyword evidence="1 4" id="KW-0862">Zinc</keyword>
<dbReference type="InterPro" id="IPR006680">
    <property type="entry name" value="Amidohydro-rel"/>
</dbReference>
<comment type="cofactor">
    <cofactor evidence="1 4">
        <name>Zn(2+)</name>
        <dbReference type="ChEBI" id="CHEBI:29105"/>
    </cofactor>
    <text evidence="1 4">Binds 2 Zn(2+) ions per subunit.</text>
</comment>
<evidence type="ECO:0000313" key="6">
    <source>
        <dbReference type="EMBL" id="TGY42044.1"/>
    </source>
</evidence>
<dbReference type="GO" id="GO:0006508">
    <property type="term" value="P:proteolysis"/>
    <property type="evidence" value="ECO:0007669"/>
    <property type="project" value="UniProtKB-KW"/>
</dbReference>
<keyword evidence="1 6" id="KW-0378">Hydrolase</keyword>
<dbReference type="SUPFAM" id="SSF51338">
    <property type="entry name" value="Composite domain of metallo-dependent hydrolases"/>
    <property type="match status" value="1"/>
</dbReference>
<dbReference type="GO" id="GO:0008237">
    <property type="term" value="F:metallopeptidase activity"/>
    <property type="evidence" value="ECO:0007669"/>
    <property type="project" value="UniProtKB-KW"/>
</dbReference>
<comment type="function">
    <text evidence="1">Catalyzes the hydrolytic cleavage of a subset of L-isoaspartyl (L-beta-aspartyl) dipeptides. Used to degrade proteins damaged by L-isoaspartyl residues formation.</text>
</comment>
<evidence type="ECO:0000256" key="3">
    <source>
        <dbReference type="PIRSR" id="PIRSR001238-2"/>
    </source>
</evidence>
<dbReference type="InterPro" id="IPR032466">
    <property type="entry name" value="Metal_Hydrolase"/>
</dbReference>
<keyword evidence="1" id="KW-0482">Metalloprotease</keyword>
<dbReference type="InterPro" id="IPR050378">
    <property type="entry name" value="Metallo-dep_Hydrolases_sf"/>
</dbReference>
<dbReference type="Gene3D" id="2.30.40.10">
    <property type="entry name" value="Urease, subunit C, domain 1"/>
    <property type="match status" value="1"/>
</dbReference>
<feature type="binding site" evidence="4">
    <location>
        <position position="286"/>
    </location>
    <ligand>
        <name>Zn(2+)</name>
        <dbReference type="ChEBI" id="CHEBI:29105"/>
        <label>1</label>
        <note>catalytic</note>
    </ligand>
</feature>
<comment type="PTM">
    <text evidence="1">Carboxylation allows a single lysine to coordinate two zinc ions.</text>
</comment>
<dbReference type="GO" id="GO:0046872">
    <property type="term" value="F:metal ion binding"/>
    <property type="evidence" value="ECO:0007669"/>
    <property type="project" value="UniProtKB-KW"/>
</dbReference>
<comment type="subcellular location">
    <subcellularLocation>
        <location evidence="1">Cytoplasm</location>
    </subcellularLocation>
</comment>
<name>A0A4S2DM06_9CLOT</name>
<feature type="binding site" evidence="4">
    <location>
        <position position="196"/>
    </location>
    <ligand>
        <name>Zn(2+)</name>
        <dbReference type="ChEBI" id="CHEBI:29105"/>
        <label>2</label>
        <note>catalytic</note>
    </ligand>
</feature>
<proteinExistence type="inferred from homology"/>
<feature type="domain" description="Amidohydrolase-related" evidence="5">
    <location>
        <begin position="54"/>
        <end position="376"/>
    </location>
</feature>
<sequence>MIKVIKKVKVYAPKYLGVKDVVISSNKIEGIYEDLNIPENFINIEVIDGKGKLLFPGFIDNHVHINGAGGEGGFNMRTPELKLSSLTKAGITTVVGCIGTDGVCRDMASLIAKTKSLEAEGITAYCYTGSYDIPVKTLTGEIKKDIMLIDKIIGIGELAISDTRSSQATYDQLIQAIAQARVGGLLSGKAGIANIHLGDGTRKLGYLFRLADETELPITQILPTHINRNGDLFKSGEEYINKGGYIDLTTSTPEDQLAPGELSASEGLSILIKNKANVENVTFSSDGNGSMPIFDEKGRLIKVGICSVASLYEEVKKCIKTYNIEIEDALKVITSNVAKVLKLKNKGSIEIGKDADLVLVKEDSLEIDTVIAMGKLMVKEGEAIVKGTFEE</sequence>
<organism evidence="6 7">
    <name type="scientific">Clostridium sartagoforme</name>
    <dbReference type="NCBI Taxonomy" id="84031"/>
    <lineage>
        <taxon>Bacteria</taxon>
        <taxon>Bacillati</taxon>
        <taxon>Bacillota</taxon>
        <taxon>Clostridia</taxon>
        <taxon>Eubacteriales</taxon>
        <taxon>Clostridiaceae</taxon>
        <taxon>Clostridium</taxon>
    </lineage>
</organism>
<dbReference type="EC" id="3.4.19.-" evidence="1"/>
<accession>A0A4S2DM06</accession>
<dbReference type="Pfam" id="PF01979">
    <property type="entry name" value="Amidohydro_1"/>
    <property type="match status" value="1"/>
</dbReference>
<dbReference type="OrthoDB" id="9775607at2"/>
<evidence type="ECO:0000313" key="7">
    <source>
        <dbReference type="Proteomes" id="UP000306888"/>
    </source>
</evidence>
<feature type="binding site" evidence="3">
    <location>
        <position position="164"/>
    </location>
    <ligand>
        <name>substrate</name>
    </ligand>
</feature>
<dbReference type="PANTHER" id="PTHR11647:SF1">
    <property type="entry name" value="COLLAPSIN RESPONSE MEDIATOR PROTEIN"/>
    <property type="match status" value="1"/>
</dbReference>
<feature type="active site" description="Proton acceptor" evidence="2">
    <location>
        <position position="286"/>
    </location>
</feature>
<dbReference type="PIRSF" id="PIRSF001238">
    <property type="entry name" value="IadA"/>
    <property type="match status" value="1"/>
</dbReference>
<evidence type="ECO:0000256" key="4">
    <source>
        <dbReference type="PIRSR" id="PIRSR001238-3"/>
    </source>
</evidence>
<dbReference type="GO" id="GO:0016810">
    <property type="term" value="F:hydrolase activity, acting on carbon-nitrogen (but not peptide) bonds"/>
    <property type="evidence" value="ECO:0007669"/>
    <property type="project" value="InterPro"/>
</dbReference>
<evidence type="ECO:0000259" key="5">
    <source>
        <dbReference type="Pfam" id="PF01979"/>
    </source>
</evidence>
<keyword evidence="1" id="KW-0645">Protease</keyword>
<feature type="binding site" evidence="4">
    <location>
        <position position="62"/>
    </location>
    <ligand>
        <name>Zn(2+)</name>
        <dbReference type="ChEBI" id="CHEBI:29105"/>
        <label>1</label>
        <note>catalytic</note>
    </ligand>
</feature>
<comment type="similarity">
    <text evidence="1">Belongs to the peptidase M38 family.</text>
</comment>
<dbReference type="InterPro" id="IPR011059">
    <property type="entry name" value="Metal-dep_hydrolase_composite"/>
</dbReference>
<dbReference type="SUPFAM" id="SSF51556">
    <property type="entry name" value="Metallo-dependent hydrolases"/>
    <property type="match status" value="1"/>
</dbReference>